<reference evidence="8 9" key="1">
    <citation type="submission" date="2022-06" db="EMBL/GenBank/DDBJ databases">
        <title>Halogeometricum sp. a new haloarchaeum isolate from saline soil.</title>
        <authorList>
            <person name="Strakova D."/>
            <person name="Galisteo C."/>
            <person name="Sanchez-Porro C."/>
            <person name="Ventosa A."/>
        </authorList>
    </citation>
    <scope>NUCLEOTIDE SEQUENCE [LARGE SCALE GENOMIC DNA]</scope>
    <source>
        <strain evidence="8 9">S1BR25-6</strain>
    </source>
</reference>
<feature type="region of interest" description="Disordered" evidence="6">
    <location>
        <begin position="511"/>
        <end position="565"/>
    </location>
</feature>
<dbReference type="EC" id="2.5.1.16" evidence="4"/>
<proteinExistence type="inferred from homology"/>
<keyword evidence="4" id="KW-1133">Transmembrane helix</keyword>
<keyword evidence="4" id="KW-0745">Spermidine biosynthesis</keyword>
<feature type="active site" description="Proton acceptor" evidence="4 5">
    <location>
        <position position="366"/>
    </location>
</feature>
<feature type="domain" description="PABS" evidence="7">
    <location>
        <begin position="213"/>
        <end position="453"/>
    </location>
</feature>
<keyword evidence="4" id="KW-0812">Transmembrane</keyword>
<comment type="catalytic activity">
    <reaction evidence="4">
        <text>S-adenosyl 3-(methylsulfanyl)propylamine + putrescine = S-methyl-5'-thioadenosine + spermidine + H(+)</text>
        <dbReference type="Rhea" id="RHEA:12721"/>
        <dbReference type="ChEBI" id="CHEBI:15378"/>
        <dbReference type="ChEBI" id="CHEBI:17509"/>
        <dbReference type="ChEBI" id="CHEBI:57443"/>
        <dbReference type="ChEBI" id="CHEBI:57834"/>
        <dbReference type="ChEBI" id="CHEBI:326268"/>
        <dbReference type="EC" id="2.5.1.16"/>
    </reaction>
</comment>
<evidence type="ECO:0000259" key="7">
    <source>
        <dbReference type="PROSITE" id="PS51006"/>
    </source>
</evidence>
<dbReference type="SUPFAM" id="SSF53335">
    <property type="entry name" value="S-adenosyl-L-methionine-dependent methyltransferases"/>
    <property type="match status" value="1"/>
</dbReference>
<name>A0ABU2GG56_9EURY</name>
<evidence type="ECO:0000256" key="1">
    <source>
        <dbReference type="ARBA" id="ARBA00007867"/>
    </source>
</evidence>
<comment type="subunit">
    <text evidence="4">Homodimer or homotetramer.</text>
</comment>
<feature type="transmembrane region" description="Helical" evidence="4">
    <location>
        <begin position="153"/>
        <end position="173"/>
    </location>
</feature>
<keyword evidence="2 4" id="KW-0808">Transferase</keyword>
<comment type="pathway">
    <text evidence="4">Amine and polyamine biosynthesis; spermidine biosynthesis; spermidine from putrescine: step 1/1.</text>
</comment>
<dbReference type="Gene3D" id="3.40.50.150">
    <property type="entry name" value="Vaccinia Virus protein VP39"/>
    <property type="match status" value="1"/>
</dbReference>
<dbReference type="PROSITE" id="PS51006">
    <property type="entry name" value="PABS_2"/>
    <property type="match status" value="1"/>
</dbReference>
<dbReference type="PANTHER" id="PTHR43317:SF1">
    <property type="entry name" value="THERMOSPERMINE SYNTHASE ACAULIS5"/>
    <property type="match status" value="1"/>
</dbReference>
<evidence type="ECO:0000256" key="4">
    <source>
        <dbReference type="HAMAP-Rule" id="MF_00198"/>
    </source>
</evidence>
<feature type="transmembrane region" description="Helical" evidence="4">
    <location>
        <begin position="17"/>
        <end position="38"/>
    </location>
</feature>
<keyword evidence="3 4" id="KW-0620">Polyamine biosynthesis</keyword>
<organism evidence="8 9">
    <name type="scientific">Halogeometricum salsisoli</name>
    <dbReference type="NCBI Taxonomy" id="2950536"/>
    <lineage>
        <taxon>Archaea</taxon>
        <taxon>Methanobacteriati</taxon>
        <taxon>Methanobacteriota</taxon>
        <taxon>Stenosarchaea group</taxon>
        <taxon>Halobacteria</taxon>
        <taxon>Halobacteriales</taxon>
        <taxon>Haloferacaceae</taxon>
        <taxon>Halogeometricum</taxon>
    </lineage>
</organism>
<comment type="caution">
    <text evidence="8">The sequence shown here is derived from an EMBL/GenBank/DDBJ whole genome shotgun (WGS) entry which is preliminary data.</text>
</comment>
<dbReference type="InterPro" id="IPR001045">
    <property type="entry name" value="Spermi_synthase"/>
</dbReference>
<sequence>MSAIRSLDALRLTKPELAVFVSGVASMGLEILAGRMIAPQFGSSIYTWGSIIGVFLAALSYGYHRGGKLAAERATNARMARVFLLTGAYVAGLIFLGDLLLRSAAGFPLPSRFASLPAITLLFGPPTFLLGYVSPYAAQLSAKEGLGEASGHVYALGTVGSIVGAFATTYFLVPSLGINQIALVFGLLSVGTALVLVRPSADGDHAVASALVALMLLAAAGSGAAGLTAEGQVVYETQTPYQELRVVDSGEVRTLYLDGQRHSAMDLEEPYRHVFDYTRYFHLPLLMTDDVDRVLFVGGGGFTGPKRFVHDYPNVTVDVVEIDPEVVSTAKRYFSVEESERLNIYTQGGRQYLRETNRTYDLIVLDAYQKDKVPFELTTVEFMELTNSRLDEDGVLFANLISAPSGPASQFYRAEYKTISRAFPRVYSFPTAGGTVVQNIEVVATKNDARLTEEELLARNAEREIGIDLSSEIRNYREAPPTDDVPLLRDDRAPVDSLLDPMVGQRYVLQESNASNSSDAGNATTGTAADRESLAARSLGPTASAETPWTPAAREAATVGGGFAR</sequence>
<dbReference type="HAMAP" id="MF_00198">
    <property type="entry name" value="Spermidine_synth"/>
    <property type="match status" value="1"/>
</dbReference>
<dbReference type="NCBIfam" id="NF037959">
    <property type="entry name" value="MFS_SpdSyn"/>
    <property type="match status" value="1"/>
</dbReference>
<keyword evidence="4" id="KW-1003">Cell membrane</keyword>
<comment type="similarity">
    <text evidence="1 4">Belongs to the spermidine/spermine synthase family.</text>
</comment>
<gene>
    <name evidence="4" type="primary">speE</name>
    <name evidence="8" type="ORF">NDI76_13530</name>
</gene>
<comment type="caution">
    <text evidence="4">Lacks conserved residue(s) required for the propagation of feature annotation.</text>
</comment>
<feature type="binding site" evidence="4">
    <location>
        <position position="242"/>
    </location>
    <ligand>
        <name>S-methyl-5'-thioadenosine</name>
        <dbReference type="ChEBI" id="CHEBI:17509"/>
    </ligand>
</feature>
<dbReference type="InterPro" id="IPR030374">
    <property type="entry name" value="PABS"/>
</dbReference>
<dbReference type="Proteomes" id="UP001257060">
    <property type="component" value="Unassembled WGS sequence"/>
</dbReference>
<evidence type="ECO:0000256" key="5">
    <source>
        <dbReference type="PROSITE-ProRule" id="PRU00354"/>
    </source>
</evidence>
<keyword evidence="4" id="KW-0472">Membrane</keyword>
<keyword evidence="9" id="KW-1185">Reference proteome</keyword>
<dbReference type="EMBL" id="JAMQOP010000002">
    <property type="protein sequence ID" value="MDS0299765.1"/>
    <property type="molecule type" value="Genomic_DNA"/>
</dbReference>
<comment type="subcellular location">
    <subcellularLocation>
        <location evidence="4">Cell membrane</location>
        <topology evidence="4">Multi-pass membrane protein</topology>
    </subcellularLocation>
</comment>
<evidence type="ECO:0000256" key="2">
    <source>
        <dbReference type="ARBA" id="ARBA00022679"/>
    </source>
</evidence>
<evidence type="ECO:0000256" key="3">
    <source>
        <dbReference type="ARBA" id="ARBA00023115"/>
    </source>
</evidence>
<dbReference type="CDD" id="cd02440">
    <property type="entry name" value="AdoMet_MTases"/>
    <property type="match status" value="1"/>
</dbReference>
<dbReference type="Pfam" id="PF01564">
    <property type="entry name" value="Spermine_synth"/>
    <property type="match status" value="1"/>
</dbReference>
<feature type="binding site" evidence="4">
    <location>
        <position position="321"/>
    </location>
    <ligand>
        <name>S-methyl-5'-thioadenosine</name>
        <dbReference type="ChEBI" id="CHEBI:17509"/>
    </ligand>
</feature>
<protein>
    <recommendedName>
        <fullName evidence="4">Polyamine aminopropyltransferase</fullName>
    </recommendedName>
    <alternativeName>
        <fullName evidence="4">Putrescine aminopropyltransferase</fullName>
        <shortName evidence="4">PAPT</shortName>
    </alternativeName>
    <alternativeName>
        <fullName evidence="4">Spermidine synthase</fullName>
        <shortName evidence="4">SPDS</shortName>
        <shortName evidence="4">SPDSY</shortName>
        <ecNumber evidence="4">2.5.1.16</ecNumber>
    </alternativeName>
</protein>
<feature type="compositionally biased region" description="Low complexity" evidence="6">
    <location>
        <begin position="512"/>
        <end position="528"/>
    </location>
</feature>
<evidence type="ECO:0000256" key="6">
    <source>
        <dbReference type="SAM" id="MobiDB-lite"/>
    </source>
</evidence>
<feature type="transmembrane region" description="Helical" evidence="4">
    <location>
        <begin position="83"/>
        <end position="101"/>
    </location>
</feature>
<feature type="transmembrane region" description="Helical" evidence="4">
    <location>
        <begin position="207"/>
        <end position="229"/>
    </location>
</feature>
<evidence type="ECO:0000313" key="8">
    <source>
        <dbReference type="EMBL" id="MDS0299765.1"/>
    </source>
</evidence>
<comment type="function">
    <text evidence="4">Catalyzes the irreversible transfer of a propylamine group from the amino donor S-adenosylmethioninamine (decarboxy-AdoMet) to putrescine (1,4-diaminobutane) to yield spermidine.</text>
</comment>
<dbReference type="InterPro" id="IPR029063">
    <property type="entry name" value="SAM-dependent_MTases_sf"/>
</dbReference>
<feature type="transmembrane region" description="Helical" evidence="4">
    <location>
        <begin position="180"/>
        <end position="201"/>
    </location>
</feature>
<feature type="transmembrane region" description="Helical" evidence="4">
    <location>
        <begin position="45"/>
        <end position="63"/>
    </location>
</feature>
<accession>A0ABU2GG56</accession>
<feature type="transmembrane region" description="Helical" evidence="4">
    <location>
        <begin position="113"/>
        <end position="133"/>
    </location>
</feature>
<evidence type="ECO:0000313" key="9">
    <source>
        <dbReference type="Proteomes" id="UP001257060"/>
    </source>
</evidence>
<dbReference type="PANTHER" id="PTHR43317">
    <property type="entry name" value="THERMOSPERMINE SYNTHASE ACAULIS5"/>
    <property type="match status" value="1"/>
</dbReference>
<feature type="binding site" evidence="4">
    <location>
        <position position="374"/>
    </location>
    <ligand>
        <name>S-methyl-5'-thioadenosine</name>
        <dbReference type="ChEBI" id="CHEBI:17509"/>
    </ligand>
</feature>
<dbReference type="RefSeq" id="WP_310924620.1">
    <property type="nucleotide sequence ID" value="NZ_JAMQOP010000002.1"/>
</dbReference>